<evidence type="ECO:0000313" key="2">
    <source>
        <dbReference type="EMBL" id="MFD1188887.1"/>
    </source>
</evidence>
<dbReference type="Proteomes" id="UP001597094">
    <property type="component" value="Unassembled WGS sequence"/>
</dbReference>
<gene>
    <name evidence="2" type="ORF">ACFQ2O_21955</name>
</gene>
<accession>A0ABW3SVI5</accession>
<dbReference type="NCBIfam" id="NF033520">
    <property type="entry name" value="transpos_IS982"/>
    <property type="match status" value="1"/>
</dbReference>
<feature type="domain" description="Transposase DDE" evidence="1">
    <location>
        <begin position="90"/>
        <end position="227"/>
    </location>
</feature>
<reference evidence="3" key="1">
    <citation type="journal article" date="2019" name="Int. J. Syst. Evol. Microbiol.">
        <title>The Global Catalogue of Microorganisms (GCM) 10K type strain sequencing project: providing services to taxonomists for standard genome sequencing and annotation.</title>
        <authorList>
            <consortium name="The Broad Institute Genomics Platform"/>
            <consortium name="The Broad Institute Genome Sequencing Center for Infectious Disease"/>
            <person name="Wu L."/>
            <person name="Ma J."/>
        </authorList>
    </citation>
    <scope>NUCLEOTIDE SEQUENCE [LARGE SCALE GENOMIC DNA]</scope>
    <source>
        <strain evidence="3">JCM 31319</strain>
    </source>
</reference>
<name>A0ABW3SVI5_9BACT</name>
<comment type="caution">
    <text evidence="2">The sequence shown here is derived from an EMBL/GenBank/DDBJ whole genome shotgun (WGS) entry which is preliminary data.</text>
</comment>
<dbReference type="EMBL" id="JBHTLD010000464">
    <property type="protein sequence ID" value="MFD1188887.1"/>
    <property type="molecule type" value="Genomic_DNA"/>
</dbReference>
<proteinExistence type="predicted"/>
<evidence type="ECO:0000259" key="1">
    <source>
        <dbReference type="Pfam" id="PF13612"/>
    </source>
</evidence>
<dbReference type="RefSeq" id="WP_377533102.1">
    <property type="nucleotide sequence ID" value="NZ_JBHTLD010000464.1"/>
</dbReference>
<dbReference type="InterPro" id="IPR025668">
    <property type="entry name" value="Tnp_DDE_dom"/>
</dbReference>
<feature type="non-terminal residue" evidence="2">
    <location>
        <position position="1"/>
    </location>
</feature>
<dbReference type="Pfam" id="PF13612">
    <property type="entry name" value="DDE_Tnp_1_3"/>
    <property type="match status" value="1"/>
</dbReference>
<organism evidence="2 3">
    <name type="scientific">Pontibacter rugosus</name>
    <dbReference type="NCBI Taxonomy" id="1745966"/>
    <lineage>
        <taxon>Bacteria</taxon>
        <taxon>Pseudomonadati</taxon>
        <taxon>Bacteroidota</taxon>
        <taxon>Cytophagia</taxon>
        <taxon>Cytophagales</taxon>
        <taxon>Hymenobacteraceae</taxon>
        <taxon>Pontibacter</taxon>
    </lineage>
</organism>
<sequence>IDDYLQVAGQAPASKRKLNDAEVITTALVAARYFGGNMTTARSYMQGHHRCRMPHKSNFNRMLHRLSETIAAVFLALGDALKELNTSSEYVIDSFPVAVCRNIRINRCRLLQNKAYRGYNASKREYFYGFKVEVITTADGVPVQCFIVAGSVHDGLALQAMHVNLPPHARLYGDSAYTNYELEDLSMECEQVALLIERKSNSKRKDSAAMAFIKNTMRKRVETTFSEIEAAFPKSIHAVTPQGFILKLVLFVFAYTINKCI</sequence>
<evidence type="ECO:0000313" key="3">
    <source>
        <dbReference type="Proteomes" id="UP001597094"/>
    </source>
</evidence>
<keyword evidence="3" id="KW-1185">Reference proteome</keyword>
<protein>
    <submittedName>
        <fullName evidence="2">IS982 family transposase</fullName>
    </submittedName>
</protein>